<evidence type="ECO:0000256" key="1">
    <source>
        <dbReference type="ARBA" id="ARBA00004323"/>
    </source>
</evidence>
<dbReference type="EMBL" id="BNJQ01000028">
    <property type="protein sequence ID" value="GHP10164.1"/>
    <property type="molecule type" value="Genomic_DNA"/>
</dbReference>
<keyword evidence="9" id="KW-0472">Membrane</keyword>
<dbReference type="OrthoDB" id="10264956at2759"/>
<keyword evidence="3 12" id="KW-0328">Glycosyltransferase</keyword>
<keyword evidence="5" id="KW-0812">Transmembrane</keyword>
<keyword evidence="6" id="KW-0735">Signal-anchor</keyword>
<dbReference type="PANTHER" id="PTHR11987:SF36">
    <property type="entry name" value="SIA-ALPHA-2,3-GAL-BETA-1,4-GLCNAC-R:ALPHA 2,8-SIALYLTRANSFERASE"/>
    <property type="match status" value="1"/>
</dbReference>
<organism evidence="12 13">
    <name type="scientific">Pycnococcus provasolii</name>
    <dbReference type="NCBI Taxonomy" id="41880"/>
    <lineage>
        <taxon>Eukaryota</taxon>
        <taxon>Viridiplantae</taxon>
        <taxon>Chlorophyta</taxon>
        <taxon>Pseudoscourfieldiophyceae</taxon>
        <taxon>Pseudoscourfieldiales</taxon>
        <taxon>Pycnococcaceae</taxon>
        <taxon>Pycnococcus</taxon>
    </lineage>
</organism>
<evidence type="ECO:0000256" key="5">
    <source>
        <dbReference type="ARBA" id="ARBA00022692"/>
    </source>
</evidence>
<dbReference type="AlphaFoldDB" id="A0A830HSP1"/>
<dbReference type="InterPro" id="IPR001675">
    <property type="entry name" value="Glyco_trans_29"/>
</dbReference>
<comment type="similarity">
    <text evidence="2">Belongs to the glycosyltransferase 29 family.</text>
</comment>
<evidence type="ECO:0000256" key="11">
    <source>
        <dbReference type="SAM" id="MobiDB-lite"/>
    </source>
</evidence>
<comment type="subcellular location">
    <subcellularLocation>
        <location evidence="1">Golgi apparatus membrane</location>
        <topology evidence="1">Single-pass type II membrane protein</topology>
    </subcellularLocation>
</comment>
<dbReference type="GO" id="GO:0008373">
    <property type="term" value="F:sialyltransferase activity"/>
    <property type="evidence" value="ECO:0007669"/>
    <property type="project" value="InterPro"/>
</dbReference>
<keyword evidence="8" id="KW-0333">Golgi apparatus</keyword>
<gene>
    <name evidence="12" type="ORF">PPROV_000889600</name>
</gene>
<name>A0A830HSP1_9CHLO</name>
<accession>A0A830HSP1</accession>
<evidence type="ECO:0000256" key="4">
    <source>
        <dbReference type="ARBA" id="ARBA00022679"/>
    </source>
</evidence>
<keyword evidence="13" id="KW-1185">Reference proteome</keyword>
<evidence type="ECO:0000313" key="12">
    <source>
        <dbReference type="EMBL" id="GHP10164.1"/>
    </source>
</evidence>
<evidence type="ECO:0000256" key="6">
    <source>
        <dbReference type="ARBA" id="ARBA00022968"/>
    </source>
</evidence>
<evidence type="ECO:0000256" key="8">
    <source>
        <dbReference type="ARBA" id="ARBA00023034"/>
    </source>
</evidence>
<protein>
    <submittedName>
        <fullName evidence="12">Alpha-N-acetylgalactosaminide alpha-2,6-sialyltransferase 5</fullName>
    </submittedName>
</protein>
<dbReference type="InterPro" id="IPR038578">
    <property type="entry name" value="GT29-like_sf"/>
</dbReference>
<sequence>MAAKPSLMLKPHIHGLKGHSTGSLHAGSMHAGHLLGLVRLGQGGVGVGFIGSLTRNPLILLLVLTLMYQLYSQYLAEEDSSASASGLASGEDFSDGDDLRVAKTRGVGSRGRLSLKDVFRKNTRDTLKRTHVAKSKLPESQYSDPDAVDYDDSAIERENMTYTFRFEPEVSGTPGGVGSSTIDGTAQLYLLDRTQLLLSQATFEEDGARADEPGASSGKVTAYLEYPSLAPDGMSWDRPEKLRFPPIIIPMLPPKDADWSFARCAIVGNSGSLSGSGYGAEIDKMDAVFRINYAPVNKFEADVGKKTTFDVCNRPNIVRVAGKRVLRDGANSSLVIFESHNWRPYFYIYRNLLTRFPPNYTIILAPDLGLHAESLWRQLASMFGKLATSCKAITRGFEGNSARCRNPKVKCDTTVCKPNSGWFALVMASQVCNEITMYGFESYHYTTRRPNETKYHYFDSVTGQTNVHNFELTQHVFEFLAQRYPIKLRSPSTRRRRRRR</sequence>
<reference evidence="12" key="1">
    <citation type="submission" date="2020-10" db="EMBL/GenBank/DDBJ databases">
        <title>Unveiling of a novel bifunctional photoreceptor, Dualchrome1, isolated from a cosmopolitan green alga.</title>
        <authorList>
            <person name="Suzuki S."/>
            <person name="Kawachi M."/>
        </authorList>
    </citation>
    <scope>NUCLEOTIDE SEQUENCE</scope>
    <source>
        <strain evidence="12">NIES 2893</strain>
    </source>
</reference>
<feature type="region of interest" description="Disordered" evidence="11">
    <location>
        <begin position="129"/>
        <end position="148"/>
    </location>
</feature>
<dbReference type="Gene3D" id="3.90.1480.20">
    <property type="entry name" value="Glycosyl transferase family 29"/>
    <property type="match status" value="1"/>
</dbReference>
<keyword evidence="7" id="KW-1133">Transmembrane helix</keyword>
<dbReference type="InterPro" id="IPR050943">
    <property type="entry name" value="Glycosyltr_29_Sialyltrsf"/>
</dbReference>
<dbReference type="Proteomes" id="UP000660262">
    <property type="component" value="Unassembled WGS sequence"/>
</dbReference>
<evidence type="ECO:0000256" key="9">
    <source>
        <dbReference type="ARBA" id="ARBA00023136"/>
    </source>
</evidence>
<evidence type="ECO:0000256" key="3">
    <source>
        <dbReference type="ARBA" id="ARBA00022676"/>
    </source>
</evidence>
<dbReference type="PANTHER" id="PTHR11987">
    <property type="entry name" value="ALPHA-2,8-SIALYLTRANSFERASE"/>
    <property type="match status" value="1"/>
</dbReference>
<evidence type="ECO:0000313" key="13">
    <source>
        <dbReference type="Proteomes" id="UP000660262"/>
    </source>
</evidence>
<dbReference type="Pfam" id="PF00777">
    <property type="entry name" value="Glyco_transf_29"/>
    <property type="match status" value="2"/>
</dbReference>
<proteinExistence type="inferred from homology"/>
<evidence type="ECO:0000256" key="2">
    <source>
        <dbReference type="ARBA" id="ARBA00006003"/>
    </source>
</evidence>
<comment type="caution">
    <text evidence="12">The sequence shown here is derived from an EMBL/GenBank/DDBJ whole genome shotgun (WGS) entry which is preliminary data.</text>
</comment>
<evidence type="ECO:0000256" key="7">
    <source>
        <dbReference type="ARBA" id="ARBA00022989"/>
    </source>
</evidence>
<evidence type="ECO:0000256" key="10">
    <source>
        <dbReference type="ARBA" id="ARBA00023180"/>
    </source>
</evidence>
<dbReference type="GO" id="GO:0000139">
    <property type="term" value="C:Golgi membrane"/>
    <property type="evidence" value="ECO:0007669"/>
    <property type="project" value="UniProtKB-SubCell"/>
</dbReference>
<keyword evidence="10" id="KW-0325">Glycoprotein</keyword>
<keyword evidence="4 12" id="KW-0808">Transferase</keyword>